<evidence type="ECO:0000313" key="1">
    <source>
        <dbReference type="EMBL" id="CAJ1500578.1"/>
    </source>
</evidence>
<reference evidence="1 2" key="1">
    <citation type="submission" date="2023-08" db="EMBL/GenBank/DDBJ databases">
        <authorList>
            <person name="Folkvardsen B D."/>
            <person name="Norman A."/>
        </authorList>
    </citation>
    <scope>NUCLEOTIDE SEQUENCE [LARGE SCALE GENOMIC DNA]</scope>
    <source>
        <strain evidence="1 2">Mu0053</strain>
    </source>
</reference>
<dbReference type="InterPro" id="IPR023606">
    <property type="entry name" value="CoA-Trfase_III_dom_1_sf"/>
</dbReference>
<dbReference type="Gene3D" id="3.40.50.10540">
    <property type="entry name" value="Crotonobetainyl-coa:carnitine coa-transferase, domain 1"/>
    <property type="match status" value="2"/>
</dbReference>
<accession>A0ABM9LKJ0</accession>
<proteinExistence type="predicted"/>
<gene>
    <name evidence="1" type="ORF">MU0053_001707</name>
</gene>
<dbReference type="GO" id="GO:0016740">
    <property type="term" value="F:transferase activity"/>
    <property type="evidence" value="ECO:0007669"/>
    <property type="project" value="UniProtKB-KW"/>
</dbReference>
<protein>
    <submittedName>
        <fullName evidence="1">CoA transferase</fullName>
    </submittedName>
</protein>
<dbReference type="EMBL" id="OY726397">
    <property type="protein sequence ID" value="CAJ1500578.1"/>
    <property type="molecule type" value="Genomic_DNA"/>
</dbReference>
<dbReference type="PANTHER" id="PTHR48228">
    <property type="entry name" value="SUCCINYL-COA--D-CITRAMALATE COA-TRANSFERASE"/>
    <property type="match status" value="1"/>
</dbReference>
<organism evidence="1 2">
    <name type="scientific">[Mycobacterium] burgundiense</name>
    <dbReference type="NCBI Taxonomy" id="3064286"/>
    <lineage>
        <taxon>Bacteria</taxon>
        <taxon>Bacillati</taxon>
        <taxon>Actinomycetota</taxon>
        <taxon>Actinomycetes</taxon>
        <taxon>Mycobacteriales</taxon>
        <taxon>Mycobacteriaceae</taxon>
        <taxon>Mycolicibacterium</taxon>
    </lineage>
</organism>
<dbReference type="SUPFAM" id="SSF89796">
    <property type="entry name" value="CoA-transferase family III (CaiB/BaiF)"/>
    <property type="match status" value="2"/>
</dbReference>
<dbReference type="Proteomes" id="UP001190465">
    <property type="component" value="Chromosome"/>
</dbReference>
<dbReference type="InterPro" id="IPR003673">
    <property type="entry name" value="CoA-Trfase_fam_III"/>
</dbReference>
<sequence length="787" mass="85358">MFQPLEGLRVLDLSTDLAGARASGVLADYGADVVVVEPLGGAPRRDELAVDYAVFHRGKRAVELDVLSPSTEREQLLTAADVLIETWAPTEAAKHGLDRQTLHARHPALVQCSITGFGADGPYRDVAARESLVHALIGTMGEQVGHRDGPIYEGLPFASIGAGYLGALGVLAALFGRARDGVGRHVETSLYDGALVYLAMMWGETDTGQQNTAHTEDSFMPAGSGRLITGSFRCADDEYIGVHTGAVGAFGRLMKLLGLDSQIPSDVTGLDMGIPLTAREQEILHGSIHDIFASKPRAEWVEAMAEADVCGIPVLRPTEVFDEPQTRHNGMVVTIDDPVFGPIEQVGPPARFFGEREISLRPAPQPGEHTREVLAEWADPNHDRPWVGSARPDDRAPLQGVKILDVGAMYAGPCASRHMADFGADVIKVEPVRGDPFRGLPSLFRNCQAGKRSIAVDLKDPALSTTREHLAAWADIVHHNMRPGAAERMGVGHSQIRELNPDVIYGYAAGWGSDGPFARRQSFEPMLSGYVGAEFEVAGQFNGPLYPLGNADPGNGLIGAITMLMSLLYRERTGDGVYFENPQLNATMTHMAHVVRQADGTVLGAGKLDPLQYGISALDRLYETADGWICISVQTPTEIRALQSVTGCELLDQRTTVQSCQDIDYELGMALADIIVGQPSTYWHAQFDTAGVPAAEPKPFNNRAFMRDPENVRTRRVAVVAHPQEGTIREPDQYLRISQTTMPPHRLAPRLGEHTAEILNGLGMTAELIEDLNTRQAVRLDIEGRRT</sequence>
<dbReference type="RefSeq" id="WP_308481917.1">
    <property type="nucleotide sequence ID" value="NZ_OY726397.1"/>
</dbReference>
<dbReference type="Gene3D" id="3.30.1540.10">
    <property type="entry name" value="formyl-coa transferase, domain 3"/>
    <property type="match status" value="2"/>
</dbReference>
<dbReference type="Pfam" id="PF02515">
    <property type="entry name" value="CoA_transf_3"/>
    <property type="match status" value="2"/>
</dbReference>
<keyword evidence="1" id="KW-0808">Transferase</keyword>
<evidence type="ECO:0000313" key="2">
    <source>
        <dbReference type="Proteomes" id="UP001190465"/>
    </source>
</evidence>
<dbReference type="InterPro" id="IPR050509">
    <property type="entry name" value="CoA-transferase_III"/>
</dbReference>
<dbReference type="PANTHER" id="PTHR48228:SF7">
    <property type="entry name" value="FATTY ACYL-COA TRANSFERASE RV3272-RELATED"/>
    <property type="match status" value="1"/>
</dbReference>
<dbReference type="InterPro" id="IPR044855">
    <property type="entry name" value="CoA-Trfase_III_dom3_sf"/>
</dbReference>
<keyword evidence="2" id="KW-1185">Reference proteome</keyword>
<name>A0ABM9LKJ0_9MYCO</name>